<protein>
    <submittedName>
        <fullName evidence="1">Uncharacterized protein</fullName>
    </submittedName>
</protein>
<gene>
    <name evidence="1" type="ORF">ERS008491_04154</name>
</gene>
<dbReference type="AlphaFoldDB" id="A0A0T9M485"/>
<dbReference type="Proteomes" id="UP000045824">
    <property type="component" value="Unassembled WGS sequence"/>
</dbReference>
<evidence type="ECO:0000313" key="1">
    <source>
        <dbReference type="EMBL" id="CNF58191.1"/>
    </source>
</evidence>
<proteinExistence type="predicted"/>
<name>A0A0T9M485_YERKR</name>
<organism evidence="1 2">
    <name type="scientific">Yersinia kristensenii</name>
    <dbReference type="NCBI Taxonomy" id="28152"/>
    <lineage>
        <taxon>Bacteria</taxon>
        <taxon>Pseudomonadati</taxon>
        <taxon>Pseudomonadota</taxon>
        <taxon>Gammaproteobacteria</taxon>
        <taxon>Enterobacterales</taxon>
        <taxon>Yersiniaceae</taxon>
        <taxon>Yersinia</taxon>
    </lineage>
</organism>
<sequence>MATSSKKYKITYYSDDMELLNKMAFIAKQFDIKSEELGETDLLKSSAVVLNEDHEDFNKSARQESNDQLLQAIKAKYK</sequence>
<dbReference type="RefSeq" id="WP_050120126.1">
    <property type="nucleotide sequence ID" value="NZ_CAWMAB010000024.1"/>
</dbReference>
<evidence type="ECO:0000313" key="2">
    <source>
        <dbReference type="Proteomes" id="UP000045824"/>
    </source>
</evidence>
<reference evidence="1 2" key="1">
    <citation type="submission" date="2015-03" db="EMBL/GenBank/DDBJ databases">
        <authorList>
            <person name="Murphy D."/>
        </authorList>
    </citation>
    <scope>NUCLEOTIDE SEQUENCE [LARGE SCALE GENOMIC DNA]</scope>
    <source>
        <strain evidence="1 2">FCF326</strain>
    </source>
</reference>
<accession>A0A0T9M485</accession>
<dbReference type="EMBL" id="CPYI01000024">
    <property type="protein sequence ID" value="CNF58191.1"/>
    <property type="molecule type" value="Genomic_DNA"/>
</dbReference>